<evidence type="ECO:0000313" key="2">
    <source>
        <dbReference type="EMBL" id="PQO31330.1"/>
    </source>
</evidence>
<dbReference type="OrthoDB" id="289598at2"/>
<proteinExistence type="predicted"/>
<reference evidence="2 3" key="1">
    <citation type="submission" date="2018-02" db="EMBL/GenBank/DDBJ databases">
        <title>Comparative genomes isolates from brazilian mangrove.</title>
        <authorList>
            <person name="Araujo J.E."/>
            <person name="Taketani R.G."/>
            <person name="Silva M.C.P."/>
            <person name="Loureco M.V."/>
            <person name="Andreote F.D."/>
        </authorList>
    </citation>
    <scope>NUCLEOTIDE SEQUENCE [LARGE SCALE GENOMIC DNA]</scope>
    <source>
        <strain evidence="2 3">HEX-2 MGV</strain>
    </source>
</reference>
<keyword evidence="1" id="KW-1133">Transmembrane helix</keyword>
<keyword evidence="1" id="KW-0812">Transmembrane</keyword>
<dbReference type="AlphaFoldDB" id="A0A2S8FGV8"/>
<organism evidence="2 3">
    <name type="scientific">Blastopirellula marina</name>
    <dbReference type="NCBI Taxonomy" id="124"/>
    <lineage>
        <taxon>Bacteria</taxon>
        <taxon>Pseudomonadati</taxon>
        <taxon>Planctomycetota</taxon>
        <taxon>Planctomycetia</taxon>
        <taxon>Pirellulales</taxon>
        <taxon>Pirellulaceae</taxon>
        <taxon>Blastopirellula</taxon>
    </lineage>
</organism>
<name>A0A2S8FGV8_9BACT</name>
<feature type="transmembrane region" description="Helical" evidence="1">
    <location>
        <begin position="16"/>
        <end position="35"/>
    </location>
</feature>
<keyword evidence="1" id="KW-0472">Membrane</keyword>
<sequence length="72" mass="7549">MNDEQRAAITKWRKRQIYCVAAGNLAAIVFLLGIALGSNLILGIGFVAFLVCLGGIFLGGYLASRIASSSSS</sequence>
<dbReference type="Proteomes" id="UP000240009">
    <property type="component" value="Unassembled WGS sequence"/>
</dbReference>
<evidence type="ECO:0000313" key="3">
    <source>
        <dbReference type="Proteomes" id="UP000240009"/>
    </source>
</evidence>
<evidence type="ECO:0000256" key="1">
    <source>
        <dbReference type="SAM" id="Phobius"/>
    </source>
</evidence>
<dbReference type="RefSeq" id="WP_105354085.1">
    <property type="nucleotide sequence ID" value="NZ_PUIA01000037.1"/>
</dbReference>
<gene>
    <name evidence="2" type="ORF">C5Y96_13390</name>
</gene>
<dbReference type="EMBL" id="PUIA01000037">
    <property type="protein sequence ID" value="PQO31330.1"/>
    <property type="molecule type" value="Genomic_DNA"/>
</dbReference>
<feature type="transmembrane region" description="Helical" evidence="1">
    <location>
        <begin position="41"/>
        <end position="63"/>
    </location>
</feature>
<accession>A0A2S8FGV8</accession>
<protein>
    <submittedName>
        <fullName evidence="2">Uncharacterized protein</fullName>
    </submittedName>
</protein>
<comment type="caution">
    <text evidence="2">The sequence shown here is derived from an EMBL/GenBank/DDBJ whole genome shotgun (WGS) entry which is preliminary data.</text>
</comment>